<evidence type="ECO:0000313" key="2">
    <source>
        <dbReference type="EMBL" id="AES76789.1"/>
    </source>
</evidence>
<feature type="region of interest" description="Disordered" evidence="1">
    <location>
        <begin position="1"/>
        <end position="22"/>
    </location>
</feature>
<protein>
    <submittedName>
        <fullName evidence="2 3">Uncharacterized protein</fullName>
    </submittedName>
</protein>
<accession>G7KPU9</accession>
<dbReference type="HOGENOM" id="CLU_1762038_0_0_1"/>
<evidence type="ECO:0000256" key="1">
    <source>
        <dbReference type="SAM" id="MobiDB-lite"/>
    </source>
</evidence>
<feature type="compositionally biased region" description="Polar residues" evidence="1">
    <location>
        <begin position="52"/>
        <end position="67"/>
    </location>
</feature>
<feature type="region of interest" description="Disordered" evidence="1">
    <location>
        <begin position="41"/>
        <end position="75"/>
    </location>
</feature>
<dbReference type="OMA" id="GEHSCAK"/>
<keyword evidence="4" id="KW-1185">Reference proteome</keyword>
<dbReference type="eggNOG" id="ENOG502R50B">
    <property type="taxonomic scope" value="Eukaryota"/>
</dbReference>
<dbReference type="EMBL" id="CM001222">
    <property type="protein sequence ID" value="AES76789.1"/>
    <property type="molecule type" value="Genomic_DNA"/>
</dbReference>
<reference evidence="2 4" key="1">
    <citation type="journal article" date="2011" name="Nature">
        <title>The Medicago genome provides insight into the evolution of rhizobial symbioses.</title>
        <authorList>
            <person name="Young N.D."/>
            <person name="Debelle F."/>
            <person name="Oldroyd G.E."/>
            <person name="Geurts R."/>
            <person name="Cannon S.B."/>
            <person name="Udvardi M.K."/>
            <person name="Benedito V.A."/>
            <person name="Mayer K.F."/>
            <person name="Gouzy J."/>
            <person name="Schoof H."/>
            <person name="Van de Peer Y."/>
            <person name="Proost S."/>
            <person name="Cook D.R."/>
            <person name="Meyers B.C."/>
            <person name="Spannagl M."/>
            <person name="Cheung F."/>
            <person name="De Mita S."/>
            <person name="Krishnakumar V."/>
            <person name="Gundlach H."/>
            <person name="Zhou S."/>
            <person name="Mudge J."/>
            <person name="Bharti A.K."/>
            <person name="Murray J.D."/>
            <person name="Naoumkina M.A."/>
            <person name="Rosen B."/>
            <person name="Silverstein K.A."/>
            <person name="Tang H."/>
            <person name="Rombauts S."/>
            <person name="Zhao P.X."/>
            <person name="Zhou P."/>
            <person name="Barbe V."/>
            <person name="Bardou P."/>
            <person name="Bechner M."/>
            <person name="Bellec A."/>
            <person name="Berger A."/>
            <person name="Berges H."/>
            <person name="Bidwell S."/>
            <person name="Bisseling T."/>
            <person name="Choisne N."/>
            <person name="Couloux A."/>
            <person name="Denny R."/>
            <person name="Deshpande S."/>
            <person name="Dai X."/>
            <person name="Doyle J.J."/>
            <person name="Dudez A.M."/>
            <person name="Farmer A.D."/>
            <person name="Fouteau S."/>
            <person name="Franken C."/>
            <person name="Gibelin C."/>
            <person name="Gish J."/>
            <person name="Goldstein S."/>
            <person name="Gonzalez A.J."/>
            <person name="Green P.J."/>
            <person name="Hallab A."/>
            <person name="Hartog M."/>
            <person name="Hua A."/>
            <person name="Humphray S.J."/>
            <person name="Jeong D.H."/>
            <person name="Jing Y."/>
            <person name="Jocker A."/>
            <person name="Kenton S.M."/>
            <person name="Kim D.J."/>
            <person name="Klee K."/>
            <person name="Lai H."/>
            <person name="Lang C."/>
            <person name="Lin S."/>
            <person name="Macmil S.L."/>
            <person name="Magdelenat G."/>
            <person name="Matthews L."/>
            <person name="McCorrison J."/>
            <person name="Monaghan E.L."/>
            <person name="Mun J.H."/>
            <person name="Najar F.Z."/>
            <person name="Nicholson C."/>
            <person name="Noirot C."/>
            <person name="O'Bleness M."/>
            <person name="Paule C.R."/>
            <person name="Poulain J."/>
            <person name="Prion F."/>
            <person name="Qin B."/>
            <person name="Qu C."/>
            <person name="Retzel E.F."/>
            <person name="Riddle C."/>
            <person name="Sallet E."/>
            <person name="Samain S."/>
            <person name="Samson N."/>
            <person name="Sanders I."/>
            <person name="Saurat O."/>
            <person name="Scarpelli C."/>
            <person name="Schiex T."/>
            <person name="Segurens B."/>
            <person name="Severin A.J."/>
            <person name="Sherrier D.J."/>
            <person name="Shi R."/>
            <person name="Sims S."/>
            <person name="Singer S.R."/>
            <person name="Sinharoy S."/>
            <person name="Sterck L."/>
            <person name="Viollet A."/>
            <person name="Wang B.B."/>
            <person name="Wang K."/>
            <person name="Wang M."/>
            <person name="Wang X."/>
            <person name="Warfsmann J."/>
            <person name="Weissenbach J."/>
            <person name="White D.D."/>
            <person name="White J.D."/>
            <person name="Wiley G.B."/>
            <person name="Wincker P."/>
            <person name="Xing Y."/>
            <person name="Yang L."/>
            <person name="Yao Z."/>
            <person name="Ying F."/>
            <person name="Zhai J."/>
            <person name="Zhou L."/>
            <person name="Zuber A."/>
            <person name="Denarie J."/>
            <person name="Dixon R.A."/>
            <person name="May G.D."/>
            <person name="Schwartz D.C."/>
            <person name="Rogers J."/>
            <person name="Quetier F."/>
            <person name="Town C.D."/>
            <person name="Roe B.A."/>
        </authorList>
    </citation>
    <scope>NUCLEOTIDE SEQUENCE [LARGE SCALE GENOMIC DNA]</scope>
    <source>
        <strain evidence="2">A17</strain>
        <strain evidence="3 4">cv. Jemalong A17</strain>
    </source>
</reference>
<gene>
    <name evidence="2" type="ordered locus">MTR_6g087090</name>
</gene>
<evidence type="ECO:0000313" key="3">
    <source>
        <dbReference type="EnsemblPlants" id="AES76789"/>
    </source>
</evidence>
<dbReference type="Proteomes" id="UP000002051">
    <property type="component" value="Chromosome 6"/>
</dbReference>
<dbReference type="PaxDb" id="3880-AES76789"/>
<dbReference type="AlphaFoldDB" id="G7KPU9"/>
<reference evidence="3" key="3">
    <citation type="submission" date="2015-04" db="UniProtKB">
        <authorList>
            <consortium name="EnsemblPlants"/>
        </authorList>
    </citation>
    <scope>IDENTIFICATION</scope>
    <source>
        <strain evidence="3">cv. Jemalong A17</strain>
    </source>
</reference>
<dbReference type="EnsemblPlants" id="AES76789">
    <property type="protein sequence ID" value="AES76789"/>
    <property type="gene ID" value="MTR_6g087090"/>
</dbReference>
<feature type="compositionally biased region" description="Basic and acidic residues" evidence="1">
    <location>
        <begin position="1"/>
        <end position="11"/>
    </location>
</feature>
<evidence type="ECO:0000313" key="4">
    <source>
        <dbReference type="Proteomes" id="UP000002051"/>
    </source>
</evidence>
<sequence length="127" mass="14003">MDSKENSKVHQEQSTSSSFSCSSLSKQCHMFSTTECNELNNAKAEAESESSVSFTQSKDSYIESGNNALDEEEEDDEVSLNELLLDGKTKKKIELLAAMVGVDTTEPAIVLTEVVRILRVLKSISDY</sequence>
<organism evidence="2 4">
    <name type="scientific">Medicago truncatula</name>
    <name type="common">Barrel medic</name>
    <name type="synonym">Medicago tribuloides</name>
    <dbReference type="NCBI Taxonomy" id="3880"/>
    <lineage>
        <taxon>Eukaryota</taxon>
        <taxon>Viridiplantae</taxon>
        <taxon>Streptophyta</taxon>
        <taxon>Embryophyta</taxon>
        <taxon>Tracheophyta</taxon>
        <taxon>Spermatophyta</taxon>
        <taxon>Magnoliopsida</taxon>
        <taxon>eudicotyledons</taxon>
        <taxon>Gunneridae</taxon>
        <taxon>Pentapetalae</taxon>
        <taxon>rosids</taxon>
        <taxon>fabids</taxon>
        <taxon>Fabales</taxon>
        <taxon>Fabaceae</taxon>
        <taxon>Papilionoideae</taxon>
        <taxon>50 kb inversion clade</taxon>
        <taxon>NPAAA clade</taxon>
        <taxon>Hologalegina</taxon>
        <taxon>IRL clade</taxon>
        <taxon>Trifolieae</taxon>
        <taxon>Medicago</taxon>
    </lineage>
</organism>
<proteinExistence type="predicted"/>
<name>G7KPU9_MEDTR</name>
<reference evidence="2 4" key="2">
    <citation type="journal article" date="2014" name="BMC Genomics">
        <title>An improved genome release (version Mt4.0) for the model legume Medicago truncatula.</title>
        <authorList>
            <person name="Tang H."/>
            <person name="Krishnakumar V."/>
            <person name="Bidwell S."/>
            <person name="Rosen B."/>
            <person name="Chan A."/>
            <person name="Zhou S."/>
            <person name="Gentzbittel L."/>
            <person name="Childs K.L."/>
            <person name="Yandell M."/>
            <person name="Gundlach H."/>
            <person name="Mayer K.F."/>
            <person name="Schwartz D.C."/>
            <person name="Town C.D."/>
        </authorList>
    </citation>
    <scope>GENOME REANNOTATION</scope>
    <source>
        <strain evidence="3 4">cv. Jemalong A17</strain>
    </source>
</reference>